<accession>A0A8K0THL2</accession>
<dbReference type="EMBL" id="JAGPXD010000003">
    <property type="protein sequence ID" value="KAH7363532.1"/>
    <property type="molecule type" value="Genomic_DNA"/>
</dbReference>
<feature type="transmembrane region" description="Helical" evidence="1">
    <location>
        <begin position="76"/>
        <end position="96"/>
    </location>
</feature>
<proteinExistence type="predicted"/>
<sequence length="179" mass="19502">MRTLAAQARHTPYMAMSIKSNQIPTQYNALAAVCAWITLAGFIVLPNTFTSIEQSGKLGQHEGGKALQEAVRNVQLLPLAGVLCGLGFVGTCWLWWKWQANYVWLIAHLFVPGVSHSLIALFSVVISIATSQDGELSVTAKVSISIVSALCGVMIMLTVVYTKLLDNIITPFDRQVARQ</sequence>
<keyword evidence="3" id="KW-1185">Reference proteome</keyword>
<feature type="transmembrane region" description="Helical" evidence="1">
    <location>
        <begin position="102"/>
        <end position="130"/>
    </location>
</feature>
<organism evidence="2 3">
    <name type="scientific">Plectosphaerella cucumerina</name>
    <dbReference type="NCBI Taxonomy" id="40658"/>
    <lineage>
        <taxon>Eukaryota</taxon>
        <taxon>Fungi</taxon>
        <taxon>Dikarya</taxon>
        <taxon>Ascomycota</taxon>
        <taxon>Pezizomycotina</taxon>
        <taxon>Sordariomycetes</taxon>
        <taxon>Hypocreomycetidae</taxon>
        <taxon>Glomerellales</taxon>
        <taxon>Plectosphaerellaceae</taxon>
        <taxon>Plectosphaerella</taxon>
    </lineage>
</organism>
<gene>
    <name evidence="2" type="ORF">B0T11DRAFT_226391</name>
</gene>
<feature type="transmembrane region" description="Helical" evidence="1">
    <location>
        <begin position="27"/>
        <end position="45"/>
    </location>
</feature>
<evidence type="ECO:0000313" key="3">
    <source>
        <dbReference type="Proteomes" id="UP000813385"/>
    </source>
</evidence>
<feature type="transmembrane region" description="Helical" evidence="1">
    <location>
        <begin position="142"/>
        <end position="161"/>
    </location>
</feature>
<keyword evidence="1" id="KW-0472">Membrane</keyword>
<dbReference type="AlphaFoldDB" id="A0A8K0THL2"/>
<evidence type="ECO:0000313" key="2">
    <source>
        <dbReference type="EMBL" id="KAH7363532.1"/>
    </source>
</evidence>
<dbReference type="OrthoDB" id="3254104at2759"/>
<protein>
    <submittedName>
        <fullName evidence="2">Uncharacterized protein</fullName>
    </submittedName>
</protein>
<evidence type="ECO:0000256" key="1">
    <source>
        <dbReference type="SAM" id="Phobius"/>
    </source>
</evidence>
<keyword evidence="1" id="KW-0812">Transmembrane</keyword>
<name>A0A8K0THL2_9PEZI</name>
<dbReference type="Proteomes" id="UP000813385">
    <property type="component" value="Unassembled WGS sequence"/>
</dbReference>
<reference evidence="2" key="1">
    <citation type="journal article" date="2021" name="Nat. Commun.">
        <title>Genetic determinants of endophytism in the Arabidopsis root mycobiome.</title>
        <authorList>
            <person name="Mesny F."/>
            <person name="Miyauchi S."/>
            <person name="Thiergart T."/>
            <person name="Pickel B."/>
            <person name="Atanasova L."/>
            <person name="Karlsson M."/>
            <person name="Huettel B."/>
            <person name="Barry K.W."/>
            <person name="Haridas S."/>
            <person name="Chen C."/>
            <person name="Bauer D."/>
            <person name="Andreopoulos W."/>
            <person name="Pangilinan J."/>
            <person name="LaButti K."/>
            <person name="Riley R."/>
            <person name="Lipzen A."/>
            <person name="Clum A."/>
            <person name="Drula E."/>
            <person name="Henrissat B."/>
            <person name="Kohler A."/>
            <person name="Grigoriev I.V."/>
            <person name="Martin F.M."/>
            <person name="Hacquard S."/>
        </authorList>
    </citation>
    <scope>NUCLEOTIDE SEQUENCE</scope>
    <source>
        <strain evidence="2">MPI-CAGE-AT-0016</strain>
    </source>
</reference>
<comment type="caution">
    <text evidence="2">The sequence shown here is derived from an EMBL/GenBank/DDBJ whole genome shotgun (WGS) entry which is preliminary data.</text>
</comment>
<keyword evidence="1" id="KW-1133">Transmembrane helix</keyword>